<dbReference type="EMBL" id="JABSTQ010000291">
    <property type="protein sequence ID" value="KAG0445496.1"/>
    <property type="molecule type" value="Genomic_DNA"/>
</dbReference>
<accession>A0AC60R0N4</accession>
<name>A0AC60R0N4_IXOPE</name>
<organism evidence="1 2">
    <name type="scientific">Ixodes persulcatus</name>
    <name type="common">Taiga tick</name>
    <dbReference type="NCBI Taxonomy" id="34615"/>
    <lineage>
        <taxon>Eukaryota</taxon>
        <taxon>Metazoa</taxon>
        <taxon>Ecdysozoa</taxon>
        <taxon>Arthropoda</taxon>
        <taxon>Chelicerata</taxon>
        <taxon>Arachnida</taxon>
        <taxon>Acari</taxon>
        <taxon>Parasitiformes</taxon>
        <taxon>Ixodida</taxon>
        <taxon>Ixodoidea</taxon>
        <taxon>Ixodidae</taxon>
        <taxon>Ixodinae</taxon>
        <taxon>Ixodes</taxon>
    </lineage>
</organism>
<keyword evidence="2" id="KW-1185">Reference proteome</keyword>
<proteinExistence type="predicted"/>
<protein>
    <submittedName>
        <fullName evidence="1">Uncharacterized protein</fullName>
    </submittedName>
</protein>
<evidence type="ECO:0000313" key="2">
    <source>
        <dbReference type="Proteomes" id="UP000805193"/>
    </source>
</evidence>
<evidence type="ECO:0000313" key="1">
    <source>
        <dbReference type="EMBL" id="KAG0445496.1"/>
    </source>
</evidence>
<gene>
    <name evidence="1" type="ORF">HPB47_014545</name>
</gene>
<comment type="caution">
    <text evidence="1">The sequence shown here is derived from an EMBL/GenBank/DDBJ whole genome shotgun (WGS) entry which is preliminary data.</text>
</comment>
<dbReference type="Proteomes" id="UP000805193">
    <property type="component" value="Unassembled WGS sequence"/>
</dbReference>
<reference evidence="1 2" key="1">
    <citation type="journal article" date="2020" name="Cell">
        <title>Large-Scale Comparative Analyses of Tick Genomes Elucidate Their Genetic Diversity and Vector Capacities.</title>
        <authorList>
            <consortium name="Tick Genome and Microbiome Consortium (TIGMIC)"/>
            <person name="Jia N."/>
            <person name="Wang J."/>
            <person name="Shi W."/>
            <person name="Du L."/>
            <person name="Sun Y."/>
            <person name="Zhan W."/>
            <person name="Jiang J.F."/>
            <person name="Wang Q."/>
            <person name="Zhang B."/>
            <person name="Ji P."/>
            <person name="Bell-Sakyi L."/>
            <person name="Cui X.M."/>
            <person name="Yuan T.T."/>
            <person name="Jiang B.G."/>
            <person name="Yang W.F."/>
            <person name="Lam T.T."/>
            <person name="Chang Q.C."/>
            <person name="Ding S.J."/>
            <person name="Wang X.J."/>
            <person name="Zhu J.G."/>
            <person name="Ruan X.D."/>
            <person name="Zhao L."/>
            <person name="Wei J.T."/>
            <person name="Ye R.Z."/>
            <person name="Que T.C."/>
            <person name="Du C.H."/>
            <person name="Zhou Y.H."/>
            <person name="Cheng J.X."/>
            <person name="Dai P.F."/>
            <person name="Guo W.B."/>
            <person name="Han X.H."/>
            <person name="Huang E.J."/>
            <person name="Li L.F."/>
            <person name="Wei W."/>
            <person name="Gao Y.C."/>
            <person name="Liu J.Z."/>
            <person name="Shao H.Z."/>
            <person name="Wang X."/>
            <person name="Wang C.C."/>
            <person name="Yang T.C."/>
            <person name="Huo Q.B."/>
            <person name="Li W."/>
            <person name="Chen H.Y."/>
            <person name="Chen S.E."/>
            <person name="Zhou L.G."/>
            <person name="Ni X.B."/>
            <person name="Tian J.H."/>
            <person name="Sheng Y."/>
            <person name="Liu T."/>
            <person name="Pan Y.S."/>
            <person name="Xia L.Y."/>
            <person name="Li J."/>
            <person name="Zhao F."/>
            <person name="Cao W.C."/>
        </authorList>
    </citation>
    <scope>NUCLEOTIDE SEQUENCE [LARGE SCALE GENOMIC DNA]</scope>
    <source>
        <strain evidence="1">Iper-2018</strain>
    </source>
</reference>
<sequence length="116" mass="12691">MSYVSRGETASVVSETEICLVVAAVGSQSNLEKHHFDDYQRSLVDSELVVGDHNFQCTDVDKTERRVQPDHTKSKLVDFPGSSICRLYVLASEGEEMVAGAGRQASGADALPFRRT</sequence>